<keyword evidence="4" id="KW-1185">Reference proteome</keyword>
<feature type="compositionally biased region" description="Polar residues" evidence="2">
    <location>
        <begin position="36"/>
        <end position="54"/>
    </location>
</feature>
<dbReference type="PANTHER" id="PTHR22227">
    <property type="entry name" value="FAMILY WITH SEQUENCE SIMILARITY 122B ISOFORM X1"/>
    <property type="match status" value="1"/>
</dbReference>
<feature type="compositionally biased region" description="Low complexity" evidence="2">
    <location>
        <begin position="246"/>
        <end position="266"/>
    </location>
</feature>
<comment type="caution">
    <text evidence="3">The sequence shown here is derived from an EMBL/GenBank/DDBJ whole genome shotgun (WGS) entry which is preliminary data.</text>
</comment>
<dbReference type="EMBL" id="MRZV01000080">
    <property type="protein sequence ID" value="PIK59542.1"/>
    <property type="molecule type" value="Genomic_DNA"/>
</dbReference>
<evidence type="ECO:0000313" key="3">
    <source>
        <dbReference type="EMBL" id="PIK59542.1"/>
    </source>
</evidence>
<comment type="similarity">
    <text evidence="1">Belongs to the FAM122 family.</text>
</comment>
<feature type="compositionally biased region" description="Polar residues" evidence="2">
    <location>
        <begin position="175"/>
        <end position="193"/>
    </location>
</feature>
<feature type="compositionally biased region" description="Low complexity" evidence="2">
    <location>
        <begin position="282"/>
        <end position="300"/>
    </location>
</feature>
<sequence>MAADRQLCRNSSGSESPEEVTRMEIERPEVSADGDSLQSGIKETSNLRRSNSAPMFNGPNMGDESPVFQPINDRPRVRRFSTHIIGSPKPPSSSKGTSLRVNQIRHEESMDIVSRETEGERGIQSAFQMSQSWDDMHLDASIKTLRTSQGNKPRFSDPLSIMPPAFPLSSSPSPTRATGKQCFSPSTQIYRNNSMSPSPIPSPTRSTVTRRSMSPVLRPSNLGMGVKRKAGDHEMDTTPSKRIFLSSPSHPSSTASISSISSDDSSPLQQRATTESNNVNNSMLSSPSHFQFSSSSSNSV</sequence>
<dbReference type="GO" id="GO:0004865">
    <property type="term" value="F:protein serine/threonine phosphatase inhibitor activity"/>
    <property type="evidence" value="ECO:0007669"/>
    <property type="project" value="InterPro"/>
</dbReference>
<feature type="compositionally biased region" description="Basic and acidic residues" evidence="2">
    <location>
        <begin position="104"/>
        <end position="121"/>
    </location>
</feature>
<dbReference type="PANTHER" id="PTHR22227:SF6">
    <property type="entry name" value="FAMILY WITH SEQUENCE SIMILARITY 122B ISOFORM X1"/>
    <property type="match status" value="1"/>
</dbReference>
<feature type="region of interest" description="Disordered" evidence="2">
    <location>
        <begin position="1"/>
        <end position="122"/>
    </location>
</feature>
<protein>
    <recommendedName>
        <fullName evidence="5">Protein FAM122A</fullName>
    </recommendedName>
</protein>
<feature type="compositionally biased region" description="Low complexity" evidence="2">
    <location>
        <begin position="203"/>
        <end position="216"/>
    </location>
</feature>
<feature type="region of interest" description="Disordered" evidence="2">
    <location>
        <begin position="147"/>
        <end position="300"/>
    </location>
</feature>
<feature type="compositionally biased region" description="Basic and acidic residues" evidence="2">
    <location>
        <begin position="19"/>
        <end position="30"/>
    </location>
</feature>
<dbReference type="Proteomes" id="UP000230750">
    <property type="component" value="Unassembled WGS sequence"/>
</dbReference>
<reference evidence="3 4" key="1">
    <citation type="journal article" date="2017" name="PLoS Biol.">
        <title>The sea cucumber genome provides insights into morphological evolution and visceral regeneration.</title>
        <authorList>
            <person name="Zhang X."/>
            <person name="Sun L."/>
            <person name="Yuan J."/>
            <person name="Sun Y."/>
            <person name="Gao Y."/>
            <person name="Zhang L."/>
            <person name="Li S."/>
            <person name="Dai H."/>
            <person name="Hamel J.F."/>
            <person name="Liu C."/>
            <person name="Yu Y."/>
            <person name="Liu S."/>
            <person name="Lin W."/>
            <person name="Guo K."/>
            <person name="Jin S."/>
            <person name="Xu P."/>
            <person name="Storey K.B."/>
            <person name="Huan P."/>
            <person name="Zhang T."/>
            <person name="Zhou Y."/>
            <person name="Zhang J."/>
            <person name="Lin C."/>
            <person name="Li X."/>
            <person name="Xing L."/>
            <person name="Huo D."/>
            <person name="Sun M."/>
            <person name="Wang L."/>
            <person name="Mercier A."/>
            <person name="Li F."/>
            <person name="Yang H."/>
            <person name="Xiang J."/>
        </authorList>
    </citation>
    <scope>NUCLEOTIDE SEQUENCE [LARGE SCALE GENOMIC DNA]</scope>
    <source>
        <strain evidence="3">Shaxun</strain>
        <tissue evidence="3">Muscle</tissue>
    </source>
</reference>
<evidence type="ECO:0008006" key="5">
    <source>
        <dbReference type="Google" id="ProtNLM"/>
    </source>
</evidence>
<gene>
    <name evidence="3" type="ORF">BSL78_03528</name>
</gene>
<organism evidence="3 4">
    <name type="scientific">Stichopus japonicus</name>
    <name type="common">Sea cucumber</name>
    <dbReference type="NCBI Taxonomy" id="307972"/>
    <lineage>
        <taxon>Eukaryota</taxon>
        <taxon>Metazoa</taxon>
        <taxon>Echinodermata</taxon>
        <taxon>Eleutherozoa</taxon>
        <taxon>Echinozoa</taxon>
        <taxon>Holothuroidea</taxon>
        <taxon>Aspidochirotacea</taxon>
        <taxon>Aspidochirotida</taxon>
        <taxon>Stichopodidae</taxon>
        <taxon>Apostichopus</taxon>
    </lineage>
</organism>
<proteinExistence type="inferred from homology"/>
<name>A0A2G8LH44_STIJA</name>
<evidence type="ECO:0000256" key="2">
    <source>
        <dbReference type="SAM" id="MobiDB-lite"/>
    </source>
</evidence>
<evidence type="ECO:0000313" key="4">
    <source>
        <dbReference type="Proteomes" id="UP000230750"/>
    </source>
</evidence>
<dbReference type="AlphaFoldDB" id="A0A2G8LH44"/>
<dbReference type="InterPro" id="IPR026716">
    <property type="entry name" value="PBIR1/2/3"/>
</dbReference>
<evidence type="ECO:0000256" key="1">
    <source>
        <dbReference type="ARBA" id="ARBA00006725"/>
    </source>
</evidence>
<feature type="compositionally biased region" description="Polar residues" evidence="2">
    <location>
        <begin position="267"/>
        <end position="281"/>
    </location>
</feature>
<accession>A0A2G8LH44</accession>
<dbReference type="OrthoDB" id="10036177at2759"/>